<protein>
    <submittedName>
        <fullName evidence="1">Uncharacterized protein</fullName>
    </submittedName>
</protein>
<dbReference type="EMBL" id="MT142765">
    <property type="protein sequence ID" value="QJA88255.1"/>
    <property type="molecule type" value="Genomic_DNA"/>
</dbReference>
<sequence length="52" mass="5620">MPYSPAQLKLFGIALSMLEGKTPYSYSAAAAKIAKSTSIEELKRMIAEGVKK</sequence>
<proteinExistence type="predicted"/>
<organism evidence="1">
    <name type="scientific">viral metagenome</name>
    <dbReference type="NCBI Taxonomy" id="1070528"/>
    <lineage>
        <taxon>unclassified sequences</taxon>
        <taxon>metagenomes</taxon>
        <taxon>organismal metagenomes</taxon>
    </lineage>
</organism>
<accession>A0A6M3L4M1</accession>
<evidence type="ECO:0000313" key="1">
    <source>
        <dbReference type="EMBL" id="QJA88255.1"/>
    </source>
</evidence>
<reference evidence="1" key="1">
    <citation type="submission" date="2020-03" db="EMBL/GenBank/DDBJ databases">
        <title>The deep terrestrial virosphere.</title>
        <authorList>
            <person name="Holmfeldt K."/>
            <person name="Nilsson E."/>
            <person name="Simone D."/>
            <person name="Lopez-Fernandez M."/>
            <person name="Wu X."/>
            <person name="de Brujin I."/>
            <person name="Lundin D."/>
            <person name="Andersson A."/>
            <person name="Bertilsson S."/>
            <person name="Dopson M."/>
        </authorList>
    </citation>
    <scope>NUCLEOTIDE SEQUENCE</scope>
    <source>
        <strain evidence="1">MM415B02798</strain>
    </source>
</reference>
<name>A0A6M3L4M1_9ZZZZ</name>
<dbReference type="AlphaFoldDB" id="A0A6M3L4M1"/>
<gene>
    <name evidence="1" type="ORF">MM415B02798_0008</name>
</gene>